<feature type="transmembrane region" description="Helical" evidence="1">
    <location>
        <begin position="87"/>
        <end position="105"/>
    </location>
</feature>
<feature type="transmembrane region" description="Helical" evidence="1">
    <location>
        <begin position="166"/>
        <end position="181"/>
    </location>
</feature>
<feature type="transmembrane region" description="Helical" evidence="1">
    <location>
        <begin position="41"/>
        <end position="67"/>
    </location>
</feature>
<dbReference type="RefSeq" id="WP_013727322.1">
    <property type="nucleotide sequence ID" value="NZ_AZDM01000042.1"/>
</dbReference>
<organism evidence="2 3">
    <name type="scientific">Lentilactobacillus buchneri DSM 20057</name>
    <dbReference type="NCBI Taxonomy" id="1423728"/>
    <lineage>
        <taxon>Bacteria</taxon>
        <taxon>Bacillati</taxon>
        <taxon>Bacillota</taxon>
        <taxon>Bacilli</taxon>
        <taxon>Lactobacillales</taxon>
        <taxon>Lactobacillaceae</taxon>
        <taxon>Lentilactobacillus</taxon>
    </lineage>
</organism>
<keyword evidence="1" id="KW-0472">Membrane</keyword>
<evidence type="ECO:0000256" key="1">
    <source>
        <dbReference type="SAM" id="Phobius"/>
    </source>
</evidence>
<feature type="transmembrane region" description="Helical" evidence="1">
    <location>
        <begin position="201"/>
        <end position="218"/>
    </location>
</feature>
<evidence type="ECO:0008006" key="4">
    <source>
        <dbReference type="Google" id="ProtNLM"/>
    </source>
</evidence>
<feature type="transmembrane region" description="Helical" evidence="1">
    <location>
        <begin position="332"/>
        <end position="358"/>
    </location>
</feature>
<feature type="transmembrane region" description="Helical" evidence="1">
    <location>
        <begin position="134"/>
        <end position="154"/>
    </location>
</feature>
<evidence type="ECO:0000313" key="3">
    <source>
        <dbReference type="Proteomes" id="UP000295181"/>
    </source>
</evidence>
<protein>
    <recommendedName>
        <fullName evidence="4">Acyltransferase 3 domain-containing protein</fullName>
    </recommendedName>
</protein>
<proteinExistence type="predicted"/>
<sequence length="367" mass="42728">MDRKIKSPSTPDMGDYLKVFACAAVMLQIILGQALQTHPTVNIQIGIGICYNLIKFTAPAFITGILYTTMRVTHDTDLSYPGYLQQMWHASFIPTIAWTLIYLLIMPNVQQVEHYHTIGDFAWQFINGNAAPHLWYNSMMLQFIILMPPFWWLASWCGHNQQRGRLVLLLTSVVQLVWLIFYDTQVFHGPHAKDWYLLDRLFVSFLLYAVVGTLAWQYRQVAHRWLQKHGLITVFALGSFVWINCELFAFKFPVQLTNAPYYKPSMTIYDLSIISLIAALGDSQLRRKLQVTHLIHRLANFAYPAFLSNVFWNQLLWRTFGQGLMSRQPVLGIFSVYIGTWLLSFASAITIHQSWSWLNRHFRRRLM</sequence>
<feature type="transmembrane region" description="Helical" evidence="1">
    <location>
        <begin position="294"/>
        <end position="312"/>
    </location>
</feature>
<comment type="caution">
    <text evidence="2">The sequence shown here is derived from an EMBL/GenBank/DDBJ whole genome shotgun (WGS) entry which is preliminary data.</text>
</comment>
<accession>A0A4R5NNC7</accession>
<feature type="transmembrane region" description="Helical" evidence="1">
    <location>
        <begin position="262"/>
        <end position="282"/>
    </location>
</feature>
<reference evidence="2 3" key="1">
    <citation type="journal article" date="2019" name="Appl. Microbiol. Biotechnol.">
        <title>Uncovering carbohydrate metabolism through a genotype-phenotype association study of 56 lactic acid bacteria genomes.</title>
        <authorList>
            <person name="Buron-Moles G."/>
            <person name="Chailyan A."/>
            <person name="Dolejs I."/>
            <person name="Forster J."/>
            <person name="Miks M.H."/>
        </authorList>
    </citation>
    <scope>NUCLEOTIDE SEQUENCE [LARGE SCALE GENOMIC DNA]</scope>
    <source>
        <strain evidence="2 3">ATCC 4005</strain>
    </source>
</reference>
<keyword evidence="1" id="KW-1133">Transmembrane helix</keyword>
<dbReference type="AlphaFoldDB" id="A0A4R5NNC7"/>
<dbReference type="EMBL" id="PUFP01000050">
    <property type="protein sequence ID" value="TDG77765.1"/>
    <property type="molecule type" value="Genomic_DNA"/>
</dbReference>
<feature type="transmembrane region" description="Helical" evidence="1">
    <location>
        <begin position="16"/>
        <end position="35"/>
    </location>
</feature>
<keyword evidence="1" id="KW-0812">Transmembrane</keyword>
<feature type="transmembrane region" description="Helical" evidence="1">
    <location>
        <begin position="230"/>
        <end position="250"/>
    </location>
</feature>
<evidence type="ECO:0000313" key="2">
    <source>
        <dbReference type="EMBL" id="TDG77765.1"/>
    </source>
</evidence>
<name>A0A4R5NNC7_LENBU</name>
<dbReference type="Proteomes" id="UP000295181">
    <property type="component" value="Unassembled WGS sequence"/>
</dbReference>
<gene>
    <name evidence="2" type="ORF">C5L32_001105</name>
</gene>